<evidence type="ECO:0000259" key="2">
    <source>
        <dbReference type="Pfam" id="PF24244"/>
    </source>
</evidence>
<feature type="domain" description="INO80 complex subunit 3-like middle region" evidence="2">
    <location>
        <begin position="38"/>
        <end position="134"/>
    </location>
</feature>
<keyword evidence="4" id="KW-1185">Reference proteome</keyword>
<dbReference type="AlphaFoldDB" id="A0A9P4MG76"/>
<dbReference type="Pfam" id="PF24244">
    <property type="entry name" value="Iec3-like_M"/>
    <property type="match status" value="1"/>
</dbReference>
<comment type="caution">
    <text evidence="3">The sequence shown here is derived from an EMBL/GenBank/DDBJ whole genome shotgun (WGS) entry which is preliminary data.</text>
</comment>
<accession>A0A9P4MG76</accession>
<dbReference type="InterPro" id="IPR055449">
    <property type="entry name" value="Iec3-like_M"/>
</dbReference>
<dbReference type="OrthoDB" id="4095124at2759"/>
<sequence>MLMEAKGLEQEGRYSHAQLVQLKASLQTHLAAADAQPLASLEAESPHLVYNPRDHEFPEAMSEIANNVAFYSYENEEDFLKHLDNKLGEPLPLATNDKDQTGPNYFSNLSAREMDREVELRNPQSVHNWLKKHNISIDGTEEKPDTDTPAASGKKGSRKLAQKIGDRALERARERDDGSPIGSVAGNKPDMDLAEEDTGLDDVPSKRRKSRGDNDDTYRPKGGRSGKVKRKREDGESRGSSKKPKTSMGGMSDA</sequence>
<proteinExistence type="predicted"/>
<dbReference type="Proteomes" id="UP000799439">
    <property type="component" value="Unassembled WGS sequence"/>
</dbReference>
<feature type="compositionally biased region" description="Basic residues" evidence="1">
    <location>
        <begin position="221"/>
        <end position="230"/>
    </location>
</feature>
<evidence type="ECO:0000256" key="1">
    <source>
        <dbReference type="SAM" id="MobiDB-lite"/>
    </source>
</evidence>
<evidence type="ECO:0000313" key="4">
    <source>
        <dbReference type="Proteomes" id="UP000799439"/>
    </source>
</evidence>
<protein>
    <recommendedName>
        <fullName evidence="2">INO80 complex subunit 3-like middle region domain-containing protein</fullName>
    </recommendedName>
</protein>
<dbReference type="EMBL" id="ML996087">
    <property type="protein sequence ID" value="KAF2151857.1"/>
    <property type="molecule type" value="Genomic_DNA"/>
</dbReference>
<feature type="compositionally biased region" description="Basic and acidic residues" evidence="1">
    <location>
        <begin position="164"/>
        <end position="178"/>
    </location>
</feature>
<evidence type="ECO:0000313" key="3">
    <source>
        <dbReference type="EMBL" id="KAF2151857.1"/>
    </source>
</evidence>
<organism evidence="3 4">
    <name type="scientific">Myriangium duriaei CBS 260.36</name>
    <dbReference type="NCBI Taxonomy" id="1168546"/>
    <lineage>
        <taxon>Eukaryota</taxon>
        <taxon>Fungi</taxon>
        <taxon>Dikarya</taxon>
        <taxon>Ascomycota</taxon>
        <taxon>Pezizomycotina</taxon>
        <taxon>Dothideomycetes</taxon>
        <taxon>Dothideomycetidae</taxon>
        <taxon>Myriangiales</taxon>
        <taxon>Myriangiaceae</taxon>
        <taxon>Myriangium</taxon>
    </lineage>
</organism>
<reference evidence="3" key="1">
    <citation type="journal article" date="2020" name="Stud. Mycol.">
        <title>101 Dothideomycetes genomes: a test case for predicting lifestyles and emergence of pathogens.</title>
        <authorList>
            <person name="Haridas S."/>
            <person name="Albert R."/>
            <person name="Binder M."/>
            <person name="Bloem J."/>
            <person name="Labutti K."/>
            <person name="Salamov A."/>
            <person name="Andreopoulos B."/>
            <person name="Baker S."/>
            <person name="Barry K."/>
            <person name="Bills G."/>
            <person name="Bluhm B."/>
            <person name="Cannon C."/>
            <person name="Castanera R."/>
            <person name="Culley D."/>
            <person name="Daum C."/>
            <person name="Ezra D."/>
            <person name="Gonzalez J."/>
            <person name="Henrissat B."/>
            <person name="Kuo A."/>
            <person name="Liang C."/>
            <person name="Lipzen A."/>
            <person name="Lutzoni F."/>
            <person name="Magnuson J."/>
            <person name="Mondo S."/>
            <person name="Nolan M."/>
            <person name="Ohm R."/>
            <person name="Pangilinan J."/>
            <person name="Park H.-J."/>
            <person name="Ramirez L."/>
            <person name="Alfaro M."/>
            <person name="Sun H."/>
            <person name="Tritt A."/>
            <person name="Yoshinaga Y."/>
            <person name="Zwiers L.-H."/>
            <person name="Turgeon B."/>
            <person name="Goodwin S."/>
            <person name="Spatafora J."/>
            <person name="Crous P."/>
            <person name="Grigoriev I."/>
        </authorList>
    </citation>
    <scope>NUCLEOTIDE SEQUENCE</scope>
    <source>
        <strain evidence="3">CBS 260.36</strain>
    </source>
</reference>
<feature type="region of interest" description="Disordered" evidence="1">
    <location>
        <begin position="133"/>
        <end position="254"/>
    </location>
</feature>
<gene>
    <name evidence="3" type="ORF">K461DRAFT_158170</name>
</gene>
<name>A0A9P4MG76_9PEZI</name>